<dbReference type="InterPro" id="IPR013249">
    <property type="entry name" value="RNA_pol_sigma70_r4_t2"/>
</dbReference>
<evidence type="ECO:0000256" key="2">
    <source>
        <dbReference type="ARBA" id="ARBA00023015"/>
    </source>
</evidence>
<keyword evidence="3" id="KW-0731">Sigma factor</keyword>
<keyword evidence="6" id="KW-0472">Membrane</keyword>
<dbReference type="PANTHER" id="PTHR43133:SF46">
    <property type="entry name" value="RNA POLYMERASE SIGMA-70 FACTOR ECF SUBFAMILY"/>
    <property type="match status" value="1"/>
</dbReference>
<dbReference type="SUPFAM" id="SSF88946">
    <property type="entry name" value="Sigma2 domain of RNA polymerase sigma factors"/>
    <property type="match status" value="1"/>
</dbReference>
<sequence length="236" mass="27693">MQVPLPADSPHERPASDRHPLNPRVSAAEPMEKKVPVHDSELFIRKAFEENPRQGCELLFRRYHKVLCSHAVRFVYSREIAEDLVSDVFCRLWKTKAYEGITSSYRFYLFRCVRNEAYNYLRLEFRKTESMEVAELQESSRSQRPDHITQFEEVFAQVEVLIESLPPQCRKIFLMNRFEGKKYQEIADETGTSIKTVEVHIGKALAILRKGLKDHWIWGMAPLLTLFYLLPKVLFA</sequence>
<dbReference type="InterPro" id="IPR013325">
    <property type="entry name" value="RNA_pol_sigma_r2"/>
</dbReference>
<feature type="compositionally biased region" description="Basic and acidic residues" evidence="5">
    <location>
        <begin position="9"/>
        <end position="20"/>
    </location>
</feature>
<feature type="domain" description="RNA polymerase sigma-70 region 2" evidence="7">
    <location>
        <begin position="59"/>
        <end position="122"/>
    </location>
</feature>
<name>A0A840TSW5_9BACT</name>
<accession>A0A840TSW5</accession>
<keyword evidence="10" id="KW-1185">Reference proteome</keyword>
<reference evidence="9 10" key="1">
    <citation type="submission" date="2020-08" db="EMBL/GenBank/DDBJ databases">
        <title>Genomic Encyclopedia of Type Strains, Phase IV (KMG-IV): sequencing the most valuable type-strain genomes for metagenomic binning, comparative biology and taxonomic classification.</title>
        <authorList>
            <person name="Goeker M."/>
        </authorList>
    </citation>
    <scope>NUCLEOTIDE SEQUENCE [LARGE SCALE GENOMIC DNA]</scope>
    <source>
        <strain evidence="9 10">DSM 105074</strain>
    </source>
</reference>
<gene>
    <name evidence="9" type="ORF">HNQ92_004544</name>
</gene>
<proteinExistence type="inferred from homology"/>
<keyword evidence="6" id="KW-0812">Transmembrane</keyword>
<dbReference type="NCBIfam" id="TIGR02937">
    <property type="entry name" value="sigma70-ECF"/>
    <property type="match status" value="1"/>
</dbReference>
<protein>
    <submittedName>
        <fullName evidence="9">RNA polymerase sigma-70 factor (ECF subfamily)</fullName>
    </submittedName>
</protein>
<feature type="transmembrane region" description="Helical" evidence="6">
    <location>
        <begin position="216"/>
        <end position="235"/>
    </location>
</feature>
<evidence type="ECO:0000313" key="9">
    <source>
        <dbReference type="EMBL" id="MBB5286384.1"/>
    </source>
</evidence>
<dbReference type="InterPro" id="IPR039425">
    <property type="entry name" value="RNA_pol_sigma-70-like"/>
</dbReference>
<comment type="similarity">
    <text evidence="1">Belongs to the sigma-70 factor family. ECF subfamily.</text>
</comment>
<comment type="caution">
    <text evidence="9">The sequence shown here is derived from an EMBL/GenBank/DDBJ whole genome shotgun (WGS) entry which is preliminary data.</text>
</comment>
<feature type="region of interest" description="Disordered" evidence="5">
    <location>
        <begin position="1"/>
        <end position="31"/>
    </location>
</feature>
<dbReference type="Proteomes" id="UP000557307">
    <property type="component" value="Unassembled WGS sequence"/>
</dbReference>
<evidence type="ECO:0000256" key="1">
    <source>
        <dbReference type="ARBA" id="ARBA00010641"/>
    </source>
</evidence>
<dbReference type="GO" id="GO:0006352">
    <property type="term" value="P:DNA-templated transcription initiation"/>
    <property type="evidence" value="ECO:0007669"/>
    <property type="project" value="InterPro"/>
</dbReference>
<dbReference type="InterPro" id="IPR014327">
    <property type="entry name" value="RNA_pol_sigma70_bacteroid"/>
</dbReference>
<dbReference type="SUPFAM" id="SSF88659">
    <property type="entry name" value="Sigma3 and sigma4 domains of RNA polymerase sigma factors"/>
    <property type="match status" value="1"/>
</dbReference>
<keyword evidence="6" id="KW-1133">Transmembrane helix</keyword>
<organism evidence="9 10">
    <name type="scientific">Rhabdobacter roseus</name>
    <dbReference type="NCBI Taxonomy" id="1655419"/>
    <lineage>
        <taxon>Bacteria</taxon>
        <taxon>Pseudomonadati</taxon>
        <taxon>Bacteroidota</taxon>
        <taxon>Cytophagia</taxon>
        <taxon>Cytophagales</taxon>
        <taxon>Cytophagaceae</taxon>
        <taxon>Rhabdobacter</taxon>
    </lineage>
</organism>
<dbReference type="InterPro" id="IPR013324">
    <property type="entry name" value="RNA_pol_sigma_r3/r4-like"/>
</dbReference>
<dbReference type="Pfam" id="PF08281">
    <property type="entry name" value="Sigma70_r4_2"/>
    <property type="match status" value="1"/>
</dbReference>
<evidence type="ECO:0000256" key="4">
    <source>
        <dbReference type="ARBA" id="ARBA00023163"/>
    </source>
</evidence>
<dbReference type="NCBIfam" id="TIGR02985">
    <property type="entry name" value="Sig70_bacteroi1"/>
    <property type="match status" value="1"/>
</dbReference>
<dbReference type="Gene3D" id="1.10.1740.10">
    <property type="match status" value="1"/>
</dbReference>
<dbReference type="InterPro" id="IPR036388">
    <property type="entry name" value="WH-like_DNA-bd_sf"/>
</dbReference>
<feature type="domain" description="RNA polymerase sigma factor 70 region 4 type 2" evidence="8">
    <location>
        <begin position="157"/>
        <end position="206"/>
    </location>
</feature>
<dbReference type="PANTHER" id="PTHR43133">
    <property type="entry name" value="RNA POLYMERASE ECF-TYPE SIGMA FACTO"/>
    <property type="match status" value="1"/>
</dbReference>
<dbReference type="CDD" id="cd06171">
    <property type="entry name" value="Sigma70_r4"/>
    <property type="match status" value="1"/>
</dbReference>
<dbReference type="Gene3D" id="1.10.10.10">
    <property type="entry name" value="Winged helix-like DNA-binding domain superfamily/Winged helix DNA-binding domain"/>
    <property type="match status" value="1"/>
</dbReference>
<dbReference type="InterPro" id="IPR007627">
    <property type="entry name" value="RNA_pol_sigma70_r2"/>
</dbReference>
<dbReference type="RefSeq" id="WP_246440634.1">
    <property type="nucleotide sequence ID" value="NZ_JACHGF010000009.1"/>
</dbReference>
<dbReference type="Pfam" id="PF04542">
    <property type="entry name" value="Sigma70_r2"/>
    <property type="match status" value="1"/>
</dbReference>
<evidence type="ECO:0000256" key="3">
    <source>
        <dbReference type="ARBA" id="ARBA00023082"/>
    </source>
</evidence>
<evidence type="ECO:0000259" key="8">
    <source>
        <dbReference type="Pfam" id="PF08281"/>
    </source>
</evidence>
<evidence type="ECO:0000256" key="6">
    <source>
        <dbReference type="SAM" id="Phobius"/>
    </source>
</evidence>
<dbReference type="AlphaFoldDB" id="A0A840TSW5"/>
<evidence type="ECO:0000259" key="7">
    <source>
        <dbReference type="Pfam" id="PF04542"/>
    </source>
</evidence>
<evidence type="ECO:0000256" key="5">
    <source>
        <dbReference type="SAM" id="MobiDB-lite"/>
    </source>
</evidence>
<dbReference type="InterPro" id="IPR014284">
    <property type="entry name" value="RNA_pol_sigma-70_dom"/>
</dbReference>
<dbReference type="EMBL" id="JACHGF010000009">
    <property type="protein sequence ID" value="MBB5286384.1"/>
    <property type="molecule type" value="Genomic_DNA"/>
</dbReference>
<keyword evidence="2" id="KW-0805">Transcription regulation</keyword>
<keyword evidence="4" id="KW-0804">Transcription</keyword>
<evidence type="ECO:0000313" key="10">
    <source>
        <dbReference type="Proteomes" id="UP000557307"/>
    </source>
</evidence>
<dbReference type="GO" id="GO:0016987">
    <property type="term" value="F:sigma factor activity"/>
    <property type="evidence" value="ECO:0007669"/>
    <property type="project" value="UniProtKB-KW"/>
</dbReference>
<dbReference type="GO" id="GO:0003677">
    <property type="term" value="F:DNA binding"/>
    <property type="evidence" value="ECO:0007669"/>
    <property type="project" value="InterPro"/>
</dbReference>